<evidence type="ECO:0000256" key="1">
    <source>
        <dbReference type="SAM" id="MobiDB-lite"/>
    </source>
</evidence>
<protein>
    <submittedName>
        <fullName evidence="2">Uncharacterized protein</fullName>
    </submittedName>
</protein>
<dbReference type="AlphaFoldDB" id="A0AAJ0GJL9"/>
<evidence type="ECO:0000313" key="3">
    <source>
        <dbReference type="Proteomes" id="UP001271007"/>
    </source>
</evidence>
<feature type="compositionally biased region" description="Basic residues" evidence="1">
    <location>
        <begin position="1"/>
        <end position="10"/>
    </location>
</feature>
<dbReference type="Proteomes" id="UP001271007">
    <property type="component" value="Unassembled WGS sequence"/>
</dbReference>
<comment type="caution">
    <text evidence="2">The sequence shown here is derived from an EMBL/GenBank/DDBJ whole genome shotgun (WGS) entry which is preliminary data.</text>
</comment>
<dbReference type="EMBL" id="JAWDJX010000001">
    <property type="protein sequence ID" value="KAK3058867.1"/>
    <property type="molecule type" value="Genomic_DNA"/>
</dbReference>
<name>A0AAJ0GJL9_9PEZI</name>
<feature type="compositionally biased region" description="Basic and acidic residues" evidence="1">
    <location>
        <begin position="25"/>
        <end position="44"/>
    </location>
</feature>
<organism evidence="2 3">
    <name type="scientific">Extremus antarcticus</name>
    <dbReference type="NCBI Taxonomy" id="702011"/>
    <lineage>
        <taxon>Eukaryota</taxon>
        <taxon>Fungi</taxon>
        <taxon>Dikarya</taxon>
        <taxon>Ascomycota</taxon>
        <taxon>Pezizomycotina</taxon>
        <taxon>Dothideomycetes</taxon>
        <taxon>Dothideomycetidae</taxon>
        <taxon>Mycosphaerellales</taxon>
        <taxon>Extremaceae</taxon>
        <taxon>Extremus</taxon>
    </lineage>
</organism>
<proteinExistence type="predicted"/>
<gene>
    <name evidence="2" type="ORF">LTR09_000432</name>
</gene>
<accession>A0AAJ0GJL9</accession>
<sequence length="85" mass="9316">MPPKHAHQGKHQGQGHLQMSDLSEEDKQILRDAHKNHDNPDHPAHPKHPEHHSFLRSIPQRLGGAAIFGAGATVGSHVINSLMGH</sequence>
<reference evidence="2" key="1">
    <citation type="submission" date="2023-04" db="EMBL/GenBank/DDBJ databases">
        <title>Black Yeasts Isolated from many extreme environments.</title>
        <authorList>
            <person name="Coleine C."/>
            <person name="Stajich J.E."/>
            <person name="Selbmann L."/>
        </authorList>
    </citation>
    <scope>NUCLEOTIDE SEQUENCE</scope>
    <source>
        <strain evidence="2">CCFEE 5312</strain>
    </source>
</reference>
<feature type="region of interest" description="Disordered" evidence="1">
    <location>
        <begin position="1"/>
        <end position="58"/>
    </location>
</feature>
<keyword evidence="3" id="KW-1185">Reference proteome</keyword>
<evidence type="ECO:0000313" key="2">
    <source>
        <dbReference type="EMBL" id="KAK3058867.1"/>
    </source>
</evidence>